<keyword evidence="3" id="KW-1185">Reference proteome</keyword>
<dbReference type="InterPro" id="IPR006056">
    <property type="entry name" value="RidA"/>
</dbReference>
<dbReference type="EMBL" id="BORT01000011">
    <property type="protein sequence ID" value="GIO48049.1"/>
    <property type="molecule type" value="Genomic_DNA"/>
</dbReference>
<evidence type="ECO:0000313" key="3">
    <source>
        <dbReference type="Proteomes" id="UP000682811"/>
    </source>
</evidence>
<dbReference type="InterPro" id="IPR035959">
    <property type="entry name" value="RutC-like_sf"/>
</dbReference>
<comment type="similarity">
    <text evidence="1">Belongs to the RutC family.</text>
</comment>
<dbReference type="FunFam" id="3.30.1330.40:FF:000001">
    <property type="entry name" value="L-PSP family endoribonuclease"/>
    <property type="match status" value="1"/>
</dbReference>
<evidence type="ECO:0000256" key="1">
    <source>
        <dbReference type="ARBA" id="ARBA00010552"/>
    </source>
</evidence>
<dbReference type="NCBIfam" id="TIGR00004">
    <property type="entry name" value="Rid family detoxifying hydrolase"/>
    <property type="match status" value="1"/>
</dbReference>
<dbReference type="AlphaFoldDB" id="A0A919YC73"/>
<gene>
    <name evidence="2" type="ORF">J34TS1_28140</name>
</gene>
<dbReference type="Proteomes" id="UP000682811">
    <property type="component" value="Unassembled WGS sequence"/>
</dbReference>
<dbReference type="GO" id="GO:0019239">
    <property type="term" value="F:deaminase activity"/>
    <property type="evidence" value="ECO:0007669"/>
    <property type="project" value="TreeGrafter"/>
</dbReference>
<dbReference type="GO" id="GO:0005829">
    <property type="term" value="C:cytosol"/>
    <property type="evidence" value="ECO:0007669"/>
    <property type="project" value="TreeGrafter"/>
</dbReference>
<dbReference type="PANTHER" id="PTHR11803:SF39">
    <property type="entry name" value="2-IMINOBUTANOATE_2-IMINOPROPANOATE DEAMINASE"/>
    <property type="match status" value="1"/>
</dbReference>
<dbReference type="RefSeq" id="WP_212978776.1">
    <property type="nucleotide sequence ID" value="NZ_AP025343.1"/>
</dbReference>
<dbReference type="Pfam" id="PF01042">
    <property type="entry name" value="Ribonuc_L-PSP"/>
    <property type="match status" value="1"/>
</dbReference>
<organism evidence="2 3">
    <name type="scientific">Paenibacillus azoreducens</name>
    <dbReference type="NCBI Taxonomy" id="116718"/>
    <lineage>
        <taxon>Bacteria</taxon>
        <taxon>Bacillati</taxon>
        <taxon>Bacillota</taxon>
        <taxon>Bacilli</taxon>
        <taxon>Bacillales</taxon>
        <taxon>Paenibacillaceae</taxon>
        <taxon>Paenibacillus</taxon>
    </lineage>
</organism>
<protein>
    <submittedName>
        <fullName evidence="2">Reactive intermediate/imine deaminase</fullName>
    </submittedName>
</protein>
<comment type="caution">
    <text evidence="2">The sequence shown here is derived from an EMBL/GenBank/DDBJ whole genome shotgun (WGS) entry which is preliminary data.</text>
</comment>
<reference evidence="2 3" key="1">
    <citation type="submission" date="2021-03" db="EMBL/GenBank/DDBJ databases">
        <title>Antimicrobial resistance genes in bacteria isolated from Japanese honey, and their potential for conferring macrolide and lincosamide resistance in the American foulbrood pathogen Paenibacillus larvae.</title>
        <authorList>
            <person name="Okamoto M."/>
            <person name="Kumagai M."/>
            <person name="Kanamori H."/>
            <person name="Takamatsu D."/>
        </authorList>
    </citation>
    <scope>NUCLEOTIDE SEQUENCE [LARGE SCALE GENOMIC DNA]</scope>
    <source>
        <strain evidence="2 3">J34TS1</strain>
    </source>
</reference>
<sequence length="125" mass="13391">MRKKQINAAKAPAAVGPYSHAILSGDTLYISGQLGLDPQTGELKEGVEAQAEQGFKNLGTILKEAGFGFADVVKTTVYLVDMGDFAKVNAIYAEYFKEWLPARSAIAVKELPKGGLFEVEAIAVK</sequence>
<dbReference type="PANTHER" id="PTHR11803">
    <property type="entry name" value="2-IMINOBUTANOATE/2-IMINOPROPANOATE DEAMINASE RIDA"/>
    <property type="match status" value="1"/>
</dbReference>
<proteinExistence type="inferred from homology"/>
<dbReference type="CDD" id="cd00448">
    <property type="entry name" value="YjgF_YER057c_UK114_family"/>
    <property type="match status" value="1"/>
</dbReference>
<dbReference type="InterPro" id="IPR006175">
    <property type="entry name" value="YjgF/YER057c/UK114"/>
</dbReference>
<dbReference type="Gene3D" id="3.30.1330.40">
    <property type="entry name" value="RutC-like"/>
    <property type="match status" value="1"/>
</dbReference>
<dbReference type="SUPFAM" id="SSF55298">
    <property type="entry name" value="YjgF-like"/>
    <property type="match status" value="1"/>
</dbReference>
<accession>A0A919YC73</accession>
<evidence type="ECO:0000313" key="2">
    <source>
        <dbReference type="EMBL" id="GIO48049.1"/>
    </source>
</evidence>
<name>A0A919YC73_9BACL</name>